<evidence type="ECO:0000313" key="2">
    <source>
        <dbReference type="Proteomes" id="UP000516412"/>
    </source>
</evidence>
<name>A0A7H1M9Y2_9NEIS</name>
<dbReference type="KEGG" id="nmus:H7A79_2225"/>
<sequence length="177" mass="19181">MHLQAVAQSRHCPPPLFIADLQAQAEHAGDGDIALFVHLEGGVNQRFQLGVAAFHPLVEALVNQSFGGQQTFVRHQSVLHGQLYTVRTIEAEQADMPEFAEGLPVPPDAGRLNVQGRALIDAPVAELKKGETADNLLDRLSAVYPEMDDTALQNELARLIFLSGLVGRIEAAQEMGK</sequence>
<dbReference type="AlphaFoldDB" id="A0A7H1M9Y2"/>
<evidence type="ECO:0000313" key="1">
    <source>
        <dbReference type="EMBL" id="QNT58447.1"/>
    </source>
</evidence>
<dbReference type="Proteomes" id="UP000516412">
    <property type="component" value="Chromosome"/>
</dbReference>
<protein>
    <submittedName>
        <fullName evidence="1">Uncharacterized protein</fullName>
    </submittedName>
</protein>
<reference evidence="1" key="1">
    <citation type="submission" date="2024-06" db="EMBL/GenBank/DDBJ databases">
        <title>Complete Genome Sequence of mouse commensal type strain Neisseria musculi.</title>
        <authorList>
            <person name="Thapa E."/>
            <person name="Aluvathingal J."/>
            <person name="Nadendla S."/>
            <person name="Mehta A."/>
            <person name="Tettelin H."/>
            <person name="Weyand N.J."/>
        </authorList>
    </citation>
    <scope>NUCLEOTIDE SEQUENCE</scope>
    <source>
        <strain evidence="1">NW831</strain>
    </source>
</reference>
<accession>A0A7H1M9Y2</accession>
<organism evidence="1 2">
    <name type="scientific">Neisseria musculi</name>
    <dbReference type="NCBI Taxonomy" id="1815583"/>
    <lineage>
        <taxon>Bacteria</taxon>
        <taxon>Pseudomonadati</taxon>
        <taxon>Pseudomonadota</taxon>
        <taxon>Betaproteobacteria</taxon>
        <taxon>Neisseriales</taxon>
        <taxon>Neisseriaceae</taxon>
        <taxon>Neisseria</taxon>
    </lineage>
</organism>
<dbReference type="EMBL" id="CP060414">
    <property type="protein sequence ID" value="QNT58447.1"/>
    <property type="molecule type" value="Genomic_DNA"/>
</dbReference>
<gene>
    <name evidence="1" type="ORF">H7A79_2225</name>
</gene>
<proteinExistence type="predicted"/>
<keyword evidence="2" id="KW-1185">Reference proteome</keyword>